<gene>
    <name evidence="18" type="primary">MGAT1</name>
    <name evidence="18" type="ORF">SK128_024437</name>
</gene>
<protein>
    <recommendedName>
        <fullName evidence="14 17">Alpha-1,3-mannosyl-glycoprotein 2-beta-N-acetylglucosaminyltransferase</fullName>
        <shortName evidence="17">GNT-I</shortName>
        <shortName evidence="17">GlcNAc-T I</shortName>
        <ecNumber evidence="14 17">2.4.1.101</ecNumber>
    </recommendedName>
    <alternativeName>
        <fullName evidence="15 17">N-glycosyl-oligosaccharide-glycoprotein N-acetylglucosaminyltransferase I</fullName>
    </alternativeName>
</protein>
<keyword evidence="12 17" id="KW-0464">Manganese</keyword>
<keyword evidence="11" id="KW-0472">Membrane</keyword>
<evidence type="ECO:0000256" key="11">
    <source>
        <dbReference type="ARBA" id="ARBA00023136"/>
    </source>
</evidence>
<sequence>MLTKDLWDELGPKWPKSYWDDWVRAPEQRNNRACIRPEISRTRTFGKKGVS</sequence>
<evidence type="ECO:0000256" key="10">
    <source>
        <dbReference type="ARBA" id="ARBA00023034"/>
    </source>
</evidence>
<dbReference type="GO" id="GO:0000139">
    <property type="term" value="C:Golgi membrane"/>
    <property type="evidence" value="ECO:0007669"/>
    <property type="project" value="UniProtKB-SubCell"/>
</dbReference>
<evidence type="ECO:0000256" key="16">
    <source>
        <dbReference type="ARBA" id="ARBA00049421"/>
    </source>
</evidence>
<dbReference type="PANTHER" id="PTHR10468">
    <property type="entry name" value="PROTEIN O-LINKED-MANNOSE BETA-1,2-N-ACETYLGLUCOSAMINYLTRANSFERASE 1/ALPHA-1,3-MANNOSYL-GLYCOPROTEIN 2-BETA-N-ACETYLGLUCOSAMINYLTRANSFERASE"/>
    <property type="match status" value="1"/>
</dbReference>
<evidence type="ECO:0000256" key="14">
    <source>
        <dbReference type="ARBA" id="ARBA00038949"/>
    </source>
</evidence>
<keyword evidence="7 17" id="KW-0479">Metal-binding</keyword>
<dbReference type="AlphaFoldDB" id="A0AAN8X8L9"/>
<dbReference type="EC" id="2.4.1.101" evidence="14 17"/>
<evidence type="ECO:0000256" key="9">
    <source>
        <dbReference type="ARBA" id="ARBA00022989"/>
    </source>
</evidence>
<dbReference type="InterPro" id="IPR029044">
    <property type="entry name" value="Nucleotide-diphossugar_trans"/>
</dbReference>
<evidence type="ECO:0000256" key="7">
    <source>
        <dbReference type="ARBA" id="ARBA00022723"/>
    </source>
</evidence>
<keyword evidence="4 17" id="KW-0328">Glycosyltransferase</keyword>
<dbReference type="Gene3D" id="3.90.550.10">
    <property type="entry name" value="Spore Coat Polysaccharide Biosynthesis Protein SpsA, Chain A"/>
    <property type="match status" value="1"/>
</dbReference>
<keyword evidence="19" id="KW-1185">Reference proteome</keyword>
<evidence type="ECO:0000313" key="18">
    <source>
        <dbReference type="EMBL" id="KAK7074195.1"/>
    </source>
</evidence>
<dbReference type="GO" id="GO:0003827">
    <property type="term" value="F:alpha-1,3-mannosylglycoprotein 2-beta-N-acetylglucosaminyltransferase activity"/>
    <property type="evidence" value="ECO:0007669"/>
    <property type="project" value="UniProtKB-UniRule"/>
</dbReference>
<proteinExistence type="inferred from homology"/>
<dbReference type="GO" id="GO:0030145">
    <property type="term" value="F:manganese ion binding"/>
    <property type="evidence" value="ECO:0007669"/>
    <property type="project" value="UniProtKB-UniRule"/>
</dbReference>
<reference evidence="18 19" key="1">
    <citation type="submission" date="2023-11" db="EMBL/GenBank/DDBJ databases">
        <title>Halocaridina rubra genome assembly.</title>
        <authorList>
            <person name="Smith C."/>
        </authorList>
    </citation>
    <scope>NUCLEOTIDE SEQUENCE [LARGE SCALE GENOMIC DNA]</scope>
    <source>
        <strain evidence="18">EP-1</strain>
        <tissue evidence="18">Whole</tissue>
    </source>
</reference>
<evidence type="ECO:0000256" key="15">
    <source>
        <dbReference type="ARBA" id="ARBA00041712"/>
    </source>
</evidence>
<comment type="catalytic activity">
    <reaction evidence="16 17">
        <text>N(4)-(alpha-D-Man-(1-&gt;3)-[alpha-D-Man-(1-&gt;3)-[alpha-D-Man-(1-&gt;6)]-alpha-D-Man-(1-&gt;6)]-beta-D-Man-(1-&gt;4)-beta-D-GlcNAc-(1-&gt;4)-beta-D-GlcNAc)-L-asparaginyl-[protein] (N-glucan mannose isomer 5A1,2) + UDP-N-acetyl-alpha-D-glucosamine = N(4)-{beta-D-GlcNAc-(1-&gt;2)-alpha-D-Man-(1-&gt;3)-[alpha-D-Man-(1-&gt;3)-[alpha-D-Man-(1-&gt;6)]-alpha-D-Man-(1-&gt;6)]-beta-D-Man-(1-&gt;4)-beta-D-GlcNAc-(1-&gt;4)-beta-D-GlcNAc}-L-asparaginyl-[protein] + UDP + H(+)</text>
        <dbReference type="Rhea" id="RHEA:11456"/>
        <dbReference type="Rhea" id="RHEA-COMP:14367"/>
        <dbReference type="Rhea" id="RHEA-COMP:14368"/>
        <dbReference type="ChEBI" id="CHEBI:15378"/>
        <dbReference type="ChEBI" id="CHEBI:57705"/>
        <dbReference type="ChEBI" id="CHEBI:58223"/>
        <dbReference type="ChEBI" id="CHEBI:59087"/>
        <dbReference type="ChEBI" id="CHEBI:60625"/>
        <dbReference type="EC" id="2.4.1.101"/>
    </reaction>
</comment>
<keyword evidence="9" id="KW-1133">Transmembrane helix</keyword>
<keyword evidence="6" id="KW-0812">Transmembrane</keyword>
<accession>A0AAN8X8L9</accession>
<evidence type="ECO:0000256" key="13">
    <source>
        <dbReference type="ARBA" id="ARBA00037706"/>
    </source>
</evidence>
<comment type="pathway">
    <text evidence="2 17">Protein modification; protein glycosylation.</text>
</comment>
<evidence type="ECO:0000256" key="2">
    <source>
        <dbReference type="ARBA" id="ARBA00004922"/>
    </source>
</evidence>
<evidence type="ECO:0000256" key="1">
    <source>
        <dbReference type="ARBA" id="ARBA00004323"/>
    </source>
</evidence>
<keyword evidence="8 17" id="KW-0735">Signal-anchor</keyword>
<dbReference type="PANTHER" id="PTHR10468:SF0">
    <property type="entry name" value="ALPHA-1,3-MANNOSYL-GLYCOPROTEIN 2-BETA-N-ACETYLGLUCOSAMINYLTRANSFERASE"/>
    <property type="match status" value="1"/>
</dbReference>
<organism evidence="18 19">
    <name type="scientific">Halocaridina rubra</name>
    <name type="common">Hawaiian red shrimp</name>
    <dbReference type="NCBI Taxonomy" id="373956"/>
    <lineage>
        <taxon>Eukaryota</taxon>
        <taxon>Metazoa</taxon>
        <taxon>Ecdysozoa</taxon>
        <taxon>Arthropoda</taxon>
        <taxon>Crustacea</taxon>
        <taxon>Multicrustacea</taxon>
        <taxon>Malacostraca</taxon>
        <taxon>Eumalacostraca</taxon>
        <taxon>Eucarida</taxon>
        <taxon>Decapoda</taxon>
        <taxon>Pleocyemata</taxon>
        <taxon>Caridea</taxon>
        <taxon>Atyoidea</taxon>
        <taxon>Atyidae</taxon>
        <taxon>Halocaridina</taxon>
    </lineage>
</organism>
<dbReference type="InterPro" id="IPR052261">
    <property type="entry name" value="Glycosyltransferase_13"/>
</dbReference>
<dbReference type="Proteomes" id="UP001381693">
    <property type="component" value="Unassembled WGS sequence"/>
</dbReference>
<comment type="cofactor">
    <cofactor evidence="17">
        <name>Mn(2+)</name>
        <dbReference type="ChEBI" id="CHEBI:29035"/>
    </cofactor>
    <text evidence="17">The cofactor is mostly bound to the substrate.</text>
</comment>
<comment type="similarity">
    <text evidence="3 17">Belongs to the glycosyltransferase 13 family.</text>
</comment>
<evidence type="ECO:0000256" key="8">
    <source>
        <dbReference type="ARBA" id="ARBA00022968"/>
    </source>
</evidence>
<keyword evidence="5 18" id="KW-0808">Transferase</keyword>
<comment type="subcellular location">
    <subcellularLocation>
        <location evidence="1 17">Golgi apparatus membrane</location>
        <topology evidence="1 17">Single-pass type II membrane protein</topology>
    </subcellularLocation>
</comment>
<keyword evidence="10 17" id="KW-0333">Golgi apparatus</keyword>
<evidence type="ECO:0000256" key="5">
    <source>
        <dbReference type="ARBA" id="ARBA00022679"/>
    </source>
</evidence>
<evidence type="ECO:0000256" key="4">
    <source>
        <dbReference type="ARBA" id="ARBA00022676"/>
    </source>
</evidence>
<comment type="function">
    <text evidence="13 17">Initiates complex N-linked carbohydrate formation. Essential for the conversion of high-mannose to hybrid and complex N-glycans.</text>
</comment>
<evidence type="ECO:0000256" key="12">
    <source>
        <dbReference type="ARBA" id="ARBA00023211"/>
    </source>
</evidence>
<evidence type="ECO:0000256" key="6">
    <source>
        <dbReference type="ARBA" id="ARBA00022692"/>
    </source>
</evidence>
<dbReference type="EMBL" id="JAXCGZ010011736">
    <property type="protein sequence ID" value="KAK7074195.1"/>
    <property type="molecule type" value="Genomic_DNA"/>
</dbReference>
<dbReference type="Pfam" id="PF03071">
    <property type="entry name" value="GNT-I"/>
    <property type="match status" value="1"/>
</dbReference>
<feature type="non-terminal residue" evidence="18">
    <location>
        <position position="51"/>
    </location>
</feature>
<evidence type="ECO:0000256" key="3">
    <source>
        <dbReference type="ARBA" id="ARBA00006492"/>
    </source>
</evidence>
<comment type="caution">
    <text evidence="18">The sequence shown here is derived from an EMBL/GenBank/DDBJ whole genome shotgun (WGS) entry which is preliminary data.</text>
</comment>
<dbReference type="GO" id="GO:0006487">
    <property type="term" value="P:protein N-linked glycosylation"/>
    <property type="evidence" value="ECO:0007669"/>
    <property type="project" value="TreeGrafter"/>
</dbReference>
<evidence type="ECO:0000313" key="19">
    <source>
        <dbReference type="Proteomes" id="UP001381693"/>
    </source>
</evidence>
<name>A0AAN8X8L9_HALRR</name>
<dbReference type="InterPro" id="IPR004139">
    <property type="entry name" value="Glyco_trans_13"/>
</dbReference>
<evidence type="ECO:0000256" key="17">
    <source>
        <dbReference type="RuleBase" id="RU368119"/>
    </source>
</evidence>